<gene>
    <name evidence="2" type="ORF">FRC98_12950</name>
</gene>
<proteinExistence type="predicted"/>
<dbReference type="Proteomes" id="UP000321412">
    <property type="component" value="Unassembled WGS sequence"/>
</dbReference>
<name>A0A5C6XHM8_9DELT</name>
<organism evidence="2 3">
    <name type="scientific">Lujinxingia vulgaris</name>
    <dbReference type="NCBI Taxonomy" id="2600176"/>
    <lineage>
        <taxon>Bacteria</taxon>
        <taxon>Deltaproteobacteria</taxon>
        <taxon>Bradymonadales</taxon>
        <taxon>Lujinxingiaceae</taxon>
        <taxon>Lujinxingia</taxon>
    </lineage>
</organism>
<dbReference type="AlphaFoldDB" id="A0A5C6XHM8"/>
<sequence length="323" mass="34829">MKRIMIVMLAAAWITGCSSDSPDPTPIAEPDAGDISDVSEDADVDEEADVADAEDEDTAADEDAADVTEEDTGNDDDDELPSDSVRFWGEDVRYAYRLGEEVASLEEVFLLVDAKLENISADPGVGMALEDLELQISTTEGDVWVEAMALGAELEGGCASGTPAEIAATGEESICTVAFRISPDTTATFLRYTNPRIFGGKMAAISMPLDGPVTETMLQEVRETYAQRVVTSLEASCACDSEPFSSEQECVDALVHDMSGCDEVVLRDRGAMYETIECLNAFTLMEANCYETCGEAQSCVDTLGFESCWEILDEPLRTELRGC</sequence>
<accession>A0A5C6XHM8</accession>
<dbReference type="OrthoDB" id="5509457at2"/>
<keyword evidence="3" id="KW-1185">Reference proteome</keyword>
<feature type="compositionally biased region" description="Acidic residues" evidence="1">
    <location>
        <begin position="31"/>
        <end position="81"/>
    </location>
</feature>
<evidence type="ECO:0000313" key="3">
    <source>
        <dbReference type="Proteomes" id="UP000321412"/>
    </source>
</evidence>
<comment type="caution">
    <text evidence="2">The sequence shown here is derived from an EMBL/GenBank/DDBJ whole genome shotgun (WGS) entry which is preliminary data.</text>
</comment>
<evidence type="ECO:0000313" key="2">
    <source>
        <dbReference type="EMBL" id="TXD36728.1"/>
    </source>
</evidence>
<dbReference type="PROSITE" id="PS51257">
    <property type="entry name" value="PROKAR_LIPOPROTEIN"/>
    <property type="match status" value="1"/>
</dbReference>
<feature type="region of interest" description="Disordered" evidence="1">
    <location>
        <begin position="18"/>
        <end position="84"/>
    </location>
</feature>
<dbReference type="RefSeq" id="WP_146981856.1">
    <property type="nucleotide sequence ID" value="NZ_VOSM01000005.1"/>
</dbReference>
<dbReference type="EMBL" id="VOSM01000005">
    <property type="protein sequence ID" value="TXD36728.1"/>
    <property type="molecule type" value="Genomic_DNA"/>
</dbReference>
<protein>
    <submittedName>
        <fullName evidence="2">Uncharacterized protein</fullName>
    </submittedName>
</protein>
<evidence type="ECO:0000256" key="1">
    <source>
        <dbReference type="SAM" id="MobiDB-lite"/>
    </source>
</evidence>
<reference evidence="2 3" key="1">
    <citation type="submission" date="2019-08" db="EMBL/GenBank/DDBJ databases">
        <title>Bradymonadales sp. TMQ4.</title>
        <authorList>
            <person name="Liang Q."/>
        </authorList>
    </citation>
    <scope>NUCLEOTIDE SEQUENCE [LARGE SCALE GENOMIC DNA]</scope>
    <source>
        <strain evidence="2 3">TMQ4</strain>
    </source>
</reference>